<reference evidence="1" key="1">
    <citation type="submission" date="2018-05" db="EMBL/GenBank/DDBJ databases">
        <authorList>
            <person name="Lanie J.A."/>
            <person name="Ng W.-L."/>
            <person name="Kazmierczak K.M."/>
            <person name="Andrzejewski T.M."/>
            <person name="Davidsen T.M."/>
            <person name="Wayne K.J."/>
            <person name="Tettelin H."/>
            <person name="Glass J.I."/>
            <person name="Rusch D."/>
            <person name="Podicherti R."/>
            <person name="Tsui H.-C.T."/>
            <person name="Winkler M.E."/>
        </authorList>
    </citation>
    <scope>NUCLEOTIDE SEQUENCE</scope>
</reference>
<protein>
    <submittedName>
        <fullName evidence="1">Uncharacterized protein</fullName>
    </submittedName>
</protein>
<gene>
    <name evidence="1" type="ORF">METZ01_LOCUS247936</name>
</gene>
<feature type="non-terminal residue" evidence="1">
    <location>
        <position position="23"/>
    </location>
</feature>
<name>A0A382I6X2_9ZZZZ</name>
<evidence type="ECO:0000313" key="1">
    <source>
        <dbReference type="EMBL" id="SVB95082.1"/>
    </source>
</evidence>
<dbReference type="AlphaFoldDB" id="A0A382I6X2"/>
<accession>A0A382I6X2</accession>
<dbReference type="EMBL" id="UINC01065426">
    <property type="protein sequence ID" value="SVB95082.1"/>
    <property type="molecule type" value="Genomic_DNA"/>
</dbReference>
<proteinExistence type="predicted"/>
<sequence>MTPIYFLYQAEPVAFIEPWADLV</sequence>
<organism evidence="1">
    <name type="scientific">marine metagenome</name>
    <dbReference type="NCBI Taxonomy" id="408172"/>
    <lineage>
        <taxon>unclassified sequences</taxon>
        <taxon>metagenomes</taxon>
        <taxon>ecological metagenomes</taxon>
    </lineage>
</organism>